<reference evidence="1 2" key="1">
    <citation type="submission" date="2019-06" db="EMBL/GenBank/DDBJ databases">
        <title>Sequencing the genomes of 1000 actinobacteria strains.</title>
        <authorList>
            <person name="Klenk H.-P."/>
        </authorList>
    </citation>
    <scope>NUCLEOTIDE SEQUENCE [LARGE SCALE GENOMIC DNA]</scope>
    <source>
        <strain evidence="1 2">DSM 45928</strain>
    </source>
</reference>
<gene>
    <name evidence="1" type="ORF">FB566_4734</name>
</gene>
<accession>A0A543B2R8</accession>
<evidence type="ECO:0000313" key="2">
    <source>
        <dbReference type="Proteomes" id="UP000317043"/>
    </source>
</evidence>
<name>A0A543B2R8_9ACTN</name>
<comment type="caution">
    <text evidence="1">The sequence shown here is derived from an EMBL/GenBank/DDBJ whole genome shotgun (WGS) entry which is preliminary data.</text>
</comment>
<dbReference type="OrthoDB" id="4066793at2"/>
<keyword evidence="2" id="KW-1185">Reference proteome</keyword>
<dbReference type="InParanoid" id="A0A543B2R8"/>
<sequence>MSLPESVDAVVTEYLHRLDSRLPNVVDSLHLTGSLALEAFQPGHSDIDFTAVVRRPLSTDQITVLTDIHAGLPSQPMMDGQYATVSLLRRQPGADRQFLRVSDGRFDRVDTDTDTNTVPTILLHELQCHAITLRGDDPTAQGIGVDAAELRRWLRDNLTDYWAPLAHQLHSQLADRLDDEPVNPETLVWSMSGPQRLHYTLNTGRILSKTAALRYALDRFDHVDRDLVDRCIAWRDGGDATFTVADGRQAAVHIERVVSDAFASPTE</sequence>
<dbReference type="SUPFAM" id="SSF81301">
    <property type="entry name" value="Nucleotidyltransferase"/>
    <property type="match status" value="1"/>
</dbReference>
<evidence type="ECO:0000313" key="1">
    <source>
        <dbReference type="EMBL" id="TQL79133.1"/>
    </source>
</evidence>
<dbReference type="AlphaFoldDB" id="A0A543B2R8"/>
<dbReference type="EMBL" id="VFOW01000001">
    <property type="protein sequence ID" value="TQL79133.1"/>
    <property type="molecule type" value="Genomic_DNA"/>
</dbReference>
<organism evidence="1 2">
    <name type="scientific">Stackebrandtia endophytica</name>
    <dbReference type="NCBI Taxonomy" id="1496996"/>
    <lineage>
        <taxon>Bacteria</taxon>
        <taxon>Bacillati</taxon>
        <taxon>Actinomycetota</taxon>
        <taxon>Actinomycetes</taxon>
        <taxon>Glycomycetales</taxon>
        <taxon>Glycomycetaceae</taxon>
        <taxon>Stackebrandtia</taxon>
    </lineage>
</organism>
<evidence type="ECO:0008006" key="3">
    <source>
        <dbReference type="Google" id="ProtNLM"/>
    </source>
</evidence>
<dbReference type="RefSeq" id="WP_142044197.1">
    <property type="nucleotide sequence ID" value="NZ_JBHTGS010000002.1"/>
</dbReference>
<dbReference type="Proteomes" id="UP000317043">
    <property type="component" value="Unassembled WGS sequence"/>
</dbReference>
<dbReference type="InterPro" id="IPR043519">
    <property type="entry name" value="NT_sf"/>
</dbReference>
<protein>
    <recommendedName>
        <fullName evidence="3">Nucleotidyltransferase-like protein</fullName>
    </recommendedName>
</protein>
<proteinExistence type="predicted"/>